<evidence type="ECO:0000256" key="4">
    <source>
        <dbReference type="ARBA" id="ARBA00022723"/>
    </source>
</evidence>
<dbReference type="PANTHER" id="PTHR28670">
    <property type="entry name" value="UV-STIMULATED SCAFFOLD PROTEIN A"/>
    <property type="match status" value="1"/>
</dbReference>
<keyword evidence="18" id="KW-1185">Reference proteome</keyword>
<dbReference type="GO" id="GO:0006283">
    <property type="term" value="P:transcription-coupled nucleotide-excision repair"/>
    <property type="evidence" value="ECO:0007669"/>
    <property type="project" value="TreeGrafter"/>
</dbReference>
<evidence type="ECO:0000313" key="13">
    <source>
        <dbReference type="EMBL" id="RWR99917.1"/>
    </source>
</evidence>
<dbReference type="EMBL" id="NCKU01010035">
    <property type="protein sequence ID" value="RWS01000.1"/>
    <property type="molecule type" value="Genomic_DNA"/>
</dbReference>
<feature type="domain" description="UV-stimulated scaffold protein A C-terminal" evidence="11">
    <location>
        <begin position="386"/>
        <end position="422"/>
    </location>
</feature>
<evidence type="ECO:0000313" key="18">
    <source>
        <dbReference type="Proteomes" id="UP000285301"/>
    </source>
</evidence>
<dbReference type="GO" id="GO:0009411">
    <property type="term" value="P:response to UV"/>
    <property type="evidence" value="ECO:0007669"/>
    <property type="project" value="InterPro"/>
</dbReference>
<dbReference type="OrthoDB" id="5594015at2759"/>
<dbReference type="GO" id="GO:0005694">
    <property type="term" value="C:chromosome"/>
    <property type="evidence" value="ECO:0007669"/>
    <property type="project" value="UniProtKB-SubCell"/>
</dbReference>
<dbReference type="Pfam" id="PF09740">
    <property type="entry name" value="DUF2043"/>
    <property type="match status" value="1"/>
</dbReference>
<dbReference type="Pfam" id="PF20867">
    <property type="entry name" value="UVSSA_N"/>
    <property type="match status" value="1"/>
</dbReference>
<proteinExistence type="inferred from homology"/>
<dbReference type="InterPro" id="IPR049431">
    <property type="entry name" value="UVSSA_C"/>
</dbReference>
<dbReference type="EMBL" id="NCKU01010037">
    <property type="protein sequence ID" value="RWS00999.1"/>
    <property type="molecule type" value="Genomic_DNA"/>
</dbReference>
<dbReference type="GO" id="GO:0008270">
    <property type="term" value="F:zinc ion binding"/>
    <property type="evidence" value="ECO:0007669"/>
    <property type="project" value="UniProtKB-KW"/>
</dbReference>
<keyword evidence="3" id="KW-0158">Chromosome</keyword>
<organism evidence="12 18">
    <name type="scientific">Dinothrombium tinctorium</name>
    <dbReference type="NCBI Taxonomy" id="1965070"/>
    <lineage>
        <taxon>Eukaryota</taxon>
        <taxon>Metazoa</taxon>
        <taxon>Ecdysozoa</taxon>
        <taxon>Arthropoda</taxon>
        <taxon>Chelicerata</taxon>
        <taxon>Arachnida</taxon>
        <taxon>Acari</taxon>
        <taxon>Acariformes</taxon>
        <taxon>Trombidiformes</taxon>
        <taxon>Prostigmata</taxon>
        <taxon>Anystina</taxon>
        <taxon>Parasitengona</taxon>
        <taxon>Trombidioidea</taxon>
        <taxon>Trombidiidae</taxon>
        <taxon>Dinothrombium</taxon>
    </lineage>
</organism>
<evidence type="ECO:0000259" key="11">
    <source>
        <dbReference type="Pfam" id="PF09740"/>
    </source>
</evidence>
<evidence type="ECO:0000256" key="5">
    <source>
        <dbReference type="ARBA" id="ARBA00022763"/>
    </source>
</evidence>
<dbReference type="STRING" id="1965070.A0A3S3NBI3"/>
<dbReference type="PANTHER" id="PTHR28670:SF1">
    <property type="entry name" value="UV-STIMULATED SCAFFOLD PROTEIN A"/>
    <property type="match status" value="1"/>
</dbReference>
<evidence type="ECO:0000256" key="8">
    <source>
        <dbReference type="ARBA" id="ARBA00023054"/>
    </source>
</evidence>
<dbReference type="EMBL" id="NCKU01012771">
    <property type="protein sequence ID" value="RWR99990.1"/>
    <property type="molecule type" value="Genomic_DNA"/>
</dbReference>
<comment type="caution">
    <text evidence="12">The sequence shown here is derived from an EMBL/GenBank/DDBJ whole genome shotgun (WGS) entry which is preliminary data.</text>
</comment>
<dbReference type="InterPro" id="IPR049408">
    <property type="entry name" value="UVSSA_N_a-solenoid_rpt"/>
</dbReference>
<feature type="coiled-coil region" evidence="10">
    <location>
        <begin position="165"/>
        <end position="196"/>
    </location>
</feature>
<evidence type="ECO:0000313" key="16">
    <source>
        <dbReference type="EMBL" id="RWS00999.1"/>
    </source>
</evidence>
<reference evidence="12" key="2">
    <citation type="submission" date="2018-11" db="EMBL/GenBank/DDBJ databases">
        <title>Trombidioid mite genomics.</title>
        <authorList>
            <person name="Dong X."/>
        </authorList>
    </citation>
    <scope>NUCLEOTIDE SEQUENCE</scope>
    <source>
        <strain evidence="12">UoL-WK</strain>
    </source>
</reference>
<accession>A0A3S3NBI3</accession>
<keyword evidence="4" id="KW-0479">Metal-binding</keyword>
<evidence type="ECO:0000313" key="14">
    <source>
        <dbReference type="EMBL" id="RWR99990.1"/>
    </source>
</evidence>
<keyword evidence="7" id="KW-0862">Zinc</keyword>
<comment type="subcellular location">
    <subcellularLocation>
        <location evidence="1">Chromosome</location>
    </subcellularLocation>
</comment>
<evidence type="ECO:0000256" key="2">
    <source>
        <dbReference type="ARBA" id="ARBA00009240"/>
    </source>
</evidence>
<evidence type="ECO:0000256" key="1">
    <source>
        <dbReference type="ARBA" id="ARBA00004286"/>
    </source>
</evidence>
<gene>
    <name evidence="15" type="ORF">B4U79_01768</name>
    <name evidence="17" type="ORF">B4U79_02315</name>
    <name evidence="12" type="ORF">B4U79_10282</name>
    <name evidence="14" type="ORF">B4U79_14182</name>
    <name evidence="13" type="ORF">B4U79_15912</name>
    <name evidence="16" type="ORF">B4U79_16009</name>
</gene>
<name>A0A3S3NBI3_9ACAR</name>
<evidence type="ECO:0000313" key="17">
    <source>
        <dbReference type="EMBL" id="RWS01000.1"/>
    </source>
</evidence>
<dbReference type="EMBL" id="NCKU01015176">
    <property type="protein sequence ID" value="RWR99436.1"/>
    <property type="molecule type" value="Genomic_DNA"/>
</dbReference>
<sequence length="532" mass="60832">MDAANSVSNVSKLIECLTTNGSTQLQCDTLRQLKKHCKDGGDSMVELVFRMLFTQMERKHSQIRFSTLLVCNELFLRSHRFRTLLLESKRFNHFLELTLGCNEKRPLPPPKKVAKLLKSKCIELLDSWNSSFGNGYAFLKSTHKFLKENNIIDFSERAVITASERERQQSAKEKADQRLKSKIENAVNKFNELEADIKPLFTQFDSCLQLIVPKFGMEETDATDEAANGTRNQSLSSKIFQPFDVTVNHVLTVNKTTDNDVVIENLRDVYKQFVVHFLPKVKSLLQTMSKGSEFCETELKKAIDLKCKIMSALKQYVELKVKEADFDSGLAVSEESDASDDDFETVEEKDLELIIPQHRRKEYGLCENTSTNDLEMPSTSGVSMFMQCKAPLPNGKLCPRRDKIKCPFHGKIIPRNDCGDLLDAEARQKEEKQKENEAVDWQDPELLRDIKAQIGVDLTMPRRGENKVKGKGKRKKYPGLDDIRTCDETPRTRLSKKIFTKEVQARVAEDLDLIDSKLSNKFGDQWNYAMNS</sequence>
<keyword evidence="6" id="KW-0863">Zinc-finger</keyword>
<dbReference type="GO" id="GO:0000993">
    <property type="term" value="F:RNA polymerase II complex binding"/>
    <property type="evidence" value="ECO:0007669"/>
    <property type="project" value="TreeGrafter"/>
</dbReference>
<evidence type="ECO:0000256" key="9">
    <source>
        <dbReference type="ARBA" id="ARBA00023204"/>
    </source>
</evidence>
<dbReference type="InterPro" id="IPR018610">
    <property type="entry name" value="UVSSA"/>
</dbReference>
<dbReference type="AlphaFoldDB" id="A0A3S3NBI3"/>
<keyword evidence="9" id="KW-0234">DNA repair</keyword>
<keyword evidence="8 10" id="KW-0175">Coiled coil</keyword>
<dbReference type="EMBL" id="NCKU01013066">
    <property type="protein sequence ID" value="RWR99917.1"/>
    <property type="molecule type" value="Genomic_DNA"/>
</dbReference>
<evidence type="ECO:0000256" key="7">
    <source>
        <dbReference type="ARBA" id="ARBA00022833"/>
    </source>
</evidence>
<dbReference type="Proteomes" id="UP000285301">
    <property type="component" value="Unassembled WGS sequence"/>
</dbReference>
<evidence type="ECO:0000256" key="6">
    <source>
        <dbReference type="ARBA" id="ARBA00022771"/>
    </source>
</evidence>
<keyword evidence="5" id="KW-0227">DNA damage</keyword>
<reference evidence="12 18" key="1">
    <citation type="journal article" date="2018" name="Gigascience">
        <title>Genomes of trombidid mites reveal novel predicted allergens and laterally-transferred genes associated with secondary metabolism.</title>
        <authorList>
            <person name="Dong X."/>
            <person name="Chaisiri K."/>
            <person name="Xia D."/>
            <person name="Armstrong S.D."/>
            <person name="Fang Y."/>
            <person name="Donnelly M.J."/>
            <person name="Kadowaki T."/>
            <person name="McGarry J.W."/>
            <person name="Darby A.C."/>
            <person name="Makepeace B.L."/>
        </authorList>
    </citation>
    <scope>NUCLEOTIDE SEQUENCE [LARGE SCALE GENOMIC DNA]</scope>
    <source>
        <strain evidence="12">UoL-WK</strain>
    </source>
</reference>
<dbReference type="EMBL" id="NCKU01012264">
    <property type="protein sequence ID" value="RWS00132.1"/>
    <property type="molecule type" value="Genomic_DNA"/>
</dbReference>
<evidence type="ECO:0000256" key="10">
    <source>
        <dbReference type="SAM" id="Coils"/>
    </source>
</evidence>
<evidence type="ECO:0000313" key="12">
    <source>
        <dbReference type="EMBL" id="RWR99436.1"/>
    </source>
</evidence>
<evidence type="ECO:0000256" key="3">
    <source>
        <dbReference type="ARBA" id="ARBA00022454"/>
    </source>
</evidence>
<evidence type="ECO:0000313" key="15">
    <source>
        <dbReference type="EMBL" id="RWS00132.1"/>
    </source>
</evidence>
<comment type="similarity">
    <text evidence="2">Belongs to the UVSSA family.</text>
</comment>
<protein>
    <submittedName>
        <fullName evidence="12">UV-stimulated scaffold protein A-like isoform X1</fullName>
    </submittedName>
</protein>